<dbReference type="GO" id="GO:0098797">
    <property type="term" value="C:plasma membrane protein complex"/>
    <property type="evidence" value="ECO:0007669"/>
    <property type="project" value="TreeGrafter"/>
</dbReference>
<dbReference type="InterPro" id="IPR003838">
    <property type="entry name" value="ABC3_permease_C"/>
</dbReference>
<feature type="transmembrane region" description="Helical" evidence="8">
    <location>
        <begin position="292"/>
        <end position="316"/>
    </location>
</feature>
<dbReference type="PANTHER" id="PTHR30489">
    <property type="entry name" value="LIPOPROTEIN-RELEASING SYSTEM TRANSMEMBRANE PROTEIN LOLE"/>
    <property type="match status" value="1"/>
</dbReference>
<evidence type="ECO:0000256" key="7">
    <source>
        <dbReference type="ARBA" id="ARBA00023136"/>
    </source>
</evidence>
<gene>
    <name evidence="11" type="ORF">SAMN05443432_104115</name>
</gene>
<keyword evidence="12" id="KW-1185">Reference proteome</keyword>
<evidence type="ECO:0000256" key="1">
    <source>
        <dbReference type="ARBA" id="ARBA00004651"/>
    </source>
</evidence>
<comment type="subcellular location">
    <subcellularLocation>
        <location evidence="1">Cell membrane</location>
        <topology evidence="1">Multi-pass membrane protein</topology>
    </subcellularLocation>
</comment>
<evidence type="ECO:0000256" key="8">
    <source>
        <dbReference type="SAM" id="Phobius"/>
    </source>
</evidence>
<evidence type="ECO:0000313" key="11">
    <source>
        <dbReference type="EMBL" id="SHM01028.1"/>
    </source>
</evidence>
<sequence>MTGRPRRSSAPAPFAPFEWMIAWRYLRAKRAEGGVSTMTWISLIGITLAVFALIATLAVRSGFRAEFVDTILGANAHVTVYNMGTVDAQSGRLDRTLSDYEAMAERVRAVEGVTRVAPLVKGQVMANARDSNAGVQVFGIKPEDLVTIPRIADPATGRGDITAFSQGIAIGSGVARELGVGVGDRIRLISPNGVRTAFGTSPRINAYDVVYIFSAGRYDIDRVRVYLPFEEAQSFFNREGRADELEVMVRDPDRVEDMTLPLIAAAGDRAQVWTWKDASGGFLRALEVEDNVMFIILSILVLIAAMNITSGLIMLVKNKGRDIGILRTMGLTEGAVLRVFFICGAFTGIIGTAAGVVLGCLFAIYIDPIFSLVNVLMGGQVWDPSIRGIYHLPAQLNLGDVLSAVALSLGLSFVVTIFPARRAARMNPVEALRYE</sequence>
<dbReference type="InterPro" id="IPR011925">
    <property type="entry name" value="LolCE_TM"/>
</dbReference>
<dbReference type="GO" id="GO:0044874">
    <property type="term" value="P:lipoprotein localization to outer membrane"/>
    <property type="evidence" value="ECO:0007669"/>
    <property type="project" value="TreeGrafter"/>
</dbReference>
<keyword evidence="7 8" id="KW-0472">Membrane</keyword>
<keyword evidence="6 8" id="KW-1133">Transmembrane helix</keyword>
<evidence type="ECO:0000313" key="12">
    <source>
        <dbReference type="Proteomes" id="UP000322545"/>
    </source>
</evidence>
<evidence type="ECO:0000259" key="9">
    <source>
        <dbReference type="Pfam" id="PF02687"/>
    </source>
</evidence>
<name>A0A1M7FB90_9RHOB</name>
<dbReference type="EMBL" id="FRCB01000004">
    <property type="protein sequence ID" value="SHM01028.1"/>
    <property type="molecule type" value="Genomic_DNA"/>
</dbReference>
<dbReference type="PANTHER" id="PTHR30489:SF0">
    <property type="entry name" value="LIPOPROTEIN-RELEASING SYSTEM TRANSMEMBRANE PROTEIN LOLE"/>
    <property type="match status" value="1"/>
</dbReference>
<organism evidence="11 12">
    <name type="scientific">Roseovarius litoreus</name>
    <dbReference type="NCBI Taxonomy" id="1155722"/>
    <lineage>
        <taxon>Bacteria</taxon>
        <taxon>Pseudomonadati</taxon>
        <taxon>Pseudomonadota</taxon>
        <taxon>Alphaproteobacteria</taxon>
        <taxon>Rhodobacterales</taxon>
        <taxon>Roseobacteraceae</taxon>
        <taxon>Roseovarius</taxon>
    </lineage>
</organism>
<evidence type="ECO:0000256" key="2">
    <source>
        <dbReference type="ARBA" id="ARBA00005236"/>
    </source>
</evidence>
<protein>
    <submittedName>
        <fullName evidence="11">Lipoprotein-releasing system permease protein</fullName>
    </submittedName>
</protein>
<evidence type="ECO:0000256" key="4">
    <source>
        <dbReference type="ARBA" id="ARBA00022475"/>
    </source>
</evidence>
<keyword evidence="5 8" id="KW-0812">Transmembrane</keyword>
<keyword evidence="4" id="KW-1003">Cell membrane</keyword>
<dbReference type="InterPro" id="IPR051447">
    <property type="entry name" value="Lipoprotein-release_system"/>
</dbReference>
<keyword evidence="11" id="KW-0449">Lipoprotein</keyword>
<dbReference type="InterPro" id="IPR025857">
    <property type="entry name" value="MacB_PCD"/>
</dbReference>
<comment type="similarity">
    <text evidence="2">Belongs to the ABC-4 integral membrane protein family. LolC/E subfamily.</text>
</comment>
<dbReference type="Pfam" id="PF12704">
    <property type="entry name" value="MacB_PCD"/>
    <property type="match status" value="1"/>
</dbReference>
<evidence type="ECO:0000256" key="5">
    <source>
        <dbReference type="ARBA" id="ARBA00022692"/>
    </source>
</evidence>
<feature type="transmembrane region" description="Helical" evidence="8">
    <location>
        <begin position="37"/>
        <end position="59"/>
    </location>
</feature>
<dbReference type="Pfam" id="PF02687">
    <property type="entry name" value="FtsX"/>
    <property type="match status" value="1"/>
</dbReference>
<keyword evidence="3" id="KW-0813">Transport</keyword>
<feature type="domain" description="MacB-like periplasmic core" evidence="10">
    <location>
        <begin position="39"/>
        <end position="257"/>
    </location>
</feature>
<dbReference type="AlphaFoldDB" id="A0A1M7FB90"/>
<feature type="transmembrane region" description="Helical" evidence="8">
    <location>
        <begin position="401"/>
        <end position="420"/>
    </location>
</feature>
<feature type="transmembrane region" description="Helical" evidence="8">
    <location>
        <begin position="337"/>
        <end position="366"/>
    </location>
</feature>
<evidence type="ECO:0000259" key="10">
    <source>
        <dbReference type="Pfam" id="PF12704"/>
    </source>
</evidence>
<feature type="domain" description="ABC3 transporter permease C-terminal" evidence="9">
    <location>
        <begin position="295"/>
        <end position="428"/>
    </location>
</feature>
<dbReference type="GO" id="GO:0042953">
    <property type="term" value="P:lipoprotein transport"/>
    <property type="evidence" value="ECO:0007669"/>
    <property type="project" value="InterPro"/>
</dbReference>
<dbReference type="Proteomes" id="UP000322545">
    <property type="component" value="Unassembled WGS sequence"/>
</dbReference>
<accession>A0A1M7FB90</accession>
<evidence type="ECO:0000256" key="3">
    <source>
        <dbReference type="ARBA" id="ARBA00022448"/>
    </source>
</evidence>
<reference evidence="11 12" key="1">
    <citation type="submission" date="2016-11" db="EMBL/GenBank/DDBJ databases">
        <authorList>
            <person name="Varghese N."/>
            <person name="Submissions S."/>
        </authorList>
    </citation>
    <scope>NUCLEOTIDE SEQUENCE [LARGE SCALE GENOMIC DNA]</scope>
    <source>
        <strain evidence="11 12">DSM 28249</strain>
    </source>
</reference>
<proteinExistence type="inferred from homology"/>
<dbReference type="NCBIfam" id="TIGR02212">
    <property type="entry name" value="lolCE"/>
    <property type="match status" value="1"/>
</dbReference>
<evidence type="ECO:0000256" key="6">
    <source>
        <dbReference type="ARBA" id="ARBA00022989"/>
    </source>
</evidence>